<proteinExistence type="predicted"/>
<reference evidence="1 2" key="2">
    <citation type="journal article" date="2022" name="Mol. Ecol. Resour.">
        <title>The genomes of chicory, endive, great burdock and yacon provide insights into Asteraceae paleo-polyploidization history and plant inulin production.</title>
        <authorList>
            <person name="Fan W."/>
            <person name="Wang S."/>
            <person name="Wang H."/>
            <person name="Wang A."/>
            <person name="Jiang F."/>
            <person name="Liu H."/>
            <person name="Zhao H."/>
            <person name="Xu D."/>
            <person name="Zhang Y."/>
        </authorList>
    </citation>
    <scope>NUCLEOTIDE SEQUENCE [LARGE SCALE GENOMIC DNA]</scope>
    <source>
        <strain evidence="2">cv. Yunnan</strain>
        <tissue evidence="1">Leaves</tissue>
    </source>
</reference>
<dbReference type="Proteomes" id="UP001056120">
    <property type="component" value="Linkage Group LG09"/>
</dbReference>
<dbReference type="EMBL" id="CM042026">
    <property type="protein sequence ID" value="KAI3804673.1"/>
    <property type="molecule type" value="Genomic_DNA"/>
</dbReference>
<sequence length="71" mass="8254">MLISLLLSKPNLGLSIIPVITITSYFILYKIKKKAIIINSLNQKINYIEIRFPCFYTLAKQHINLFLDINN</sequence>
<evidence type="ECO:0000313" key="2">
    <source>
        <dbReference type="Proteomes" id="UP001056120"/>
    </source>
</evidence>
<gene>
    <name evidence="1" type="ORF">L1987_26395</name>
</gene>
<keyword evidence="2" id="KW-1185">Reference proteome</keyword>
<name>A0ACB9IAF1_9ASTR</name>
<evidence type="ECO:0000313" key="1">
    <source>
        <dbReference type="EMBL" id="KAI3804673.1"/>
    </source>
</evidence>
<reference evidence="2" key="1">
    <citation type="journal article" date="2022" name="Mol. Ecol. Resour.">
        <title>The genomes of chicory, endive, great burdock and yacon provide insights into Asteraceae palaeo-polyploidization history and plant inulin production.</title>
        <authorList>
            <person name="Fan W."/>
            <person name="Wang S."/>
            <person name="Wang H."/>
            <person name="Wang A."/>
            <person name="Jiang F."/>
            <person name="Liu H."/>
            <person name="Zhao H."/>
            <person name="Xu D."/>
            <person name="Zhang Y."/>
        </authorList>
    </citation>
    <scope>NUCLEOTIDE SEQUENCE [LARGE SCALE GENOMIC DNA]</scope>
    <source>
        <strain evidence="2">cv. Yunnan</strain>
    </source>
</reference>
<protein>
    <submittedName>
        <fullName evidence="1">Uncharacterized protein</fullName>
    </submittedName>
</protein>
<comment type="caution">
    <text evidence="1">The sequence shown here is derived from an EMBL/GenBank/DDBJ whole genome shotgun (WGS) entry which is preliminary data.</text>
</comment>
<organism evidence="1 2">
    <name type="scientific">Smallanthus sonchifolius</name>
    <dbReference type="NCBI Taxonomy" id="185202"/>
    <lineage>
        <taxon>Eukaryota</taxon>
        <taxon>Viridiplantae</taxon>
        <taxon>Streptophyta</taxon>
        <taxon>Embryophyta</taxon>
        <taxon>Tracheophyta</taxon>
        <taxon>Spermatophyta</taxon>
        <taxon>Magnoliopsida</taxon>
        <taxon>eudicotyledons</taxon>
        <taxon>Gunneridae</taxon>
        <taxon>Pentapetalae</taxon>
        <taxon>asterids</taxon>
        <taxon>campanulids</taxon>
        <taxon>Asterales</taxon>
        <taxon>Asteraceae</taxon>
        <taxon>Asteroideae</taxon>
        <taxon>Heliantheae alliance</taxon>
        <taxon>Millerieae</taxon>
        <taxon>Smallanthus</taxon>
    </lineage>
</organism>
<accession>A0ACB9IAF1</accession>